<feature type="binding site" evidence="6">
    <location>
        <position position="122"/>
    </location>
    <ligand>
        <name>a divalent metal cation</name>
        <dbReference type="ChEBI" id="CHEBI:60240"/>
        <label>1</label>
    </ligand>
</feature>
<dbReference type="GO" id="GO:0004239">
    <property type="term" value="F:initiator methionyl aminopeptidase activity"/>
    <property type="evidence" value="ECO:0007669"/>
    <property type="project" value="UniProtKB-EC"/>
</dbReference>
<dbReference type="SUPFAM" id="SSF55920">
    <property type="entry name" value="Creatinase/aminopeptidase"/>
    <property type="match status" value="1"/>
</dbReference>
<comment type="cofactor">
    <cofactor evidence="6">
        <name>Co(2+)</name>
        <dbReference type="ChEBI" id="CHEBI:48828"/>
    </cofactor>
    <cofactor evidence="6">
        <name>Zn(2+)</name>
        <dbReference type="ChEBI" id="CHEBI:29105"/>
    </cofactor>
    <cofactor evidence="6">
        <name>Mn(2+)</name>
        <dbReference type="ChEBI" id="CHEBI:29035"/>
    </cofactor>
    <cofactor evidence="6">
        <name>Fe(2+)</name>
        <dbReference type="ChEBI" id="CHEBI:29033"/>
    </cofactor>
    <text evidence="6">Binds 2 divalent metal cations per subunit. Has a high-affinity and a low affinity metal-binding site. The true nature of the physiological cofactor is under debate. The enzyme is active with cobalt, zinc, manganese or divalent iron ions. Most likely, methionine aminopeptidases function as mononuclear Fe(2+)-metalloproteases under physiological conditions, and the catalytically relevant metal-binding site has been assigned to the histidine-containing high-affinity site.</text>
</comment>
<evidence type="ECO:0000256" key="3">
    <source>
        <dbReference type="ARBA" id="ARBA00022670"/>
    </source>
</evidence>
<dbReference type="PANTHER" id="PTHR43330">
    <property type="entry name" value="METHIONINE AMINOPEPTIDASE"/>
    <property type="match status" value="1"/>
</dbReference>
<keyword evidence="2 6" id="KW-0031">Aminopeptidase</keyword>
<evidence type="ECO:0000256" key="2">
    <source>
        <dbReference type="ARBA" id="ARBA00022438"/>
    </source>
</evidence>
<dbReference type="CDD" id="cd01086">
    <property type="entry name" value="MetAP1"/>
    <property type="match status" value="1"/>
</dbReference>
<keyword evidence="4 6" id="KW-0479">Metal-binding</keyword>
<feature type="domain" description="Peptidase M24" evidence="8">
    <location>
        <begin position="26"/>
        <end position="256"/>
    </location>
</feature>
<dbReference type="Gene3D" id="3.90.230.10">
    <property type="entry name" value="Creatinase/methionine aminopeptidase superfamily"/>
    <property type="match status" value="1"/>
</dbReference>
<comment type="similarity">
    <text evidence="6">Belongs to the peptidase M24A family. Methionine aminopeptidase type 1 subfamily.</text>
</comment>
<dbReference type="PRINTS" id="PR00599">
    <property type="entry name" value="MAPEPTIDASE"/>
</dbReference>
<feature type="binding site" evidence="6">
    <location>
        <position position="122"/>
    </location>
    <ligand>
        <name>a divalent metal cation</name>
        <dbReference type="ChEBI" id="CHEBI:60240"/>
        <label>2</label>
        <note>catalytic</note>
    </ligand>
</feature>
<feature type="binding site" evidence="6">
    <location>
        <position position="94"/>
    </location>
    <ligand>
        <name>substrate</name>
    </ligand>
</feature>
<feature type="binding site" evidence="6">
    <location>
        <position position="249"/>
    </location>
    <ligand>
        <name>a divalent metal cation</name>
        <dbReference type="ChEBI" id="CHEBI:60240"/>
        <label>1</label>
    </ligand>
</feature>
<dbReference type="EMBL" id="CP150637">
    <property type="protein sequence ID" value="WZW88841.1"/>
    <property type="molecule type" value="Genomic_DNA"/>
</dbReference>
<name>A0ABZ3C5H7_9GAMM</name>
<evidence type="ECO:0000313" key="9">
    <source>
        <dbReference type="EMBL" id="WZW88841.1"/>
    </source>
</evidence>
<comment type="subunit">
    <text evidence="6">Monomer.</text>
</comment>
<dbReference type="PROSITE" id="PS00680">
    <property type="entry name" value="MAP_1"/>
    <property type="match status" value="1"/>
</dbReference>
<keyword evidence="3 6" id="KW-0645">Protease</keyword>
<dbReference type="HAMAP" id="MF_01974">
    <property type="entry name" value="MetAP_1"/>
    <property type="match status" value="1"/>
</dbReference>
<feature type="binding site" evidence="6">
    <location>
        <position position="111"/>
    </location>
    <ligand>
        <name>a divalent metal cation</name>
        <dbReference type="ChEBI" id="CHEBI:60240"/>
        <label>1</label>
    </ligand>
</feature>
<dbReference type="InterPro" id="IPR002467">
    <property type="entry name" value="Pept_M24A_MAP1"/>
</dbReference>
<evidence type="ECO:0000256" key="7">
    <source>
        <dbReference type="RuleBase" id="RU003653"/>
    </source>
</evidence>
<accession>A0ABZ3C5H7</accession>
<feature type="binding site" evidence="6">
    <location>
        <position position="185"/>
    </location>
    <ligand>
        <name>a divalent metal cation</name>
        <dbReference type="ChEBI" id="CHEBI:60240"/>
        <label>2</label>
        <note>catalytic</note>
    </ligand>
</feature>
<dbReference type="NCBIfam" id="TIGR00500">
    <property type="entry name" value="met_pdase_I"/>
    <property type="match status" value="1"/>
</dbReference>
<organism evidence="9 10">
    <name type="scientific">Ignatzschineria larvae DSM 13226</name>
    <dbReference type="NCBI Taxonomy" id="1111732"/>
    <lineage>
        <taxon>Bacteria</taxon>
        <taxon>Pseudomonadati</taxon>
        <taxon>Pseudomonadota</taxon>
        <taxon>Gammaproteobacteria</taxon>
        <taxon>Cardiobacteriales</taxon>
        <taxon>Ignatzschineriaceae</taxon>
        <taxon>Ignatzschineria</taxon>
    </lineage>
</organism>
<dbReference type="Pfam" id="PF00557">
    <property type="entry name" value="Peptidase_M24"/>
    <property type="match status" value="1"/>
</dbReference>
<dbReference type="InterPro" id="IPR000994">
    <property type="entry name" value="Pept_M24"/>
</dbReference>
<comment type="function">
    <text evidence="1 6">Removes the N-terminal methionine from nascent proteins. The N-terminal methionine is often cleaved when the second residue in the primary sequence is small and uncharged (Met-Ala-, Cys, Gly, Pro, Ser, Thr, or Val). Requires deformylation of the N(alpha)-formylated initiator methionine before it can be hydrolyzed.</text>
</comment>
<evidence type="ECO:0000259" key="8">
    <source>
        <dbReference type="Pfam" id="PF00557"/>
    </source>
</evidence>
<protein>
    <recommendedName>
        <fullName evidence="6 7">Methionine aminopeptidase</fullName>
        <shortName evidence="6">MAP</shortName>
        <shortName evidence="6">MetAP</shortName>
        <ecNumber evidence="6 7">3.4.11.18</ecNumber>
    </recommendedName>
    <alternativeName>
        <fullName evidence="6">Peptidase M</fullName>
    </alternativeName>
</protein>
<keyword evidence="10" id="KW-1185">Reference proteome</keyword>
<feature type="binding site" evidence="6">
    <location>
        <position position="192"/>
    </location>
    <ligand>
        <name>substrate</name>
    </ligand>
</feature>
<evidence type="ECO:0000256" key="1">
    <source>
        <dbReference type="ARBA" id="ARBA00002521"/>
    </source>
</evidence>
<keyword evidence="5 6" id="KW-0378">Hydrolase</keyword>
<reference evidence="9 10" key="1">
    <citation type="submission" date="2024-03" db="EMBL/GenBank/DDBJ databases">
        <title>Complete Genome Sequence and Annotation of Ignatzschineria larvae DSM 13226.</title>
        <authorList>
            <person name="Cantrell E."/>
            <person name="Burcham Z.M."/>
        </authorList>
    </citation>
    <scope>NUCLEOTIDE SEQUENCE [LARGE SCALE GENOMIC DNA]</scope>
    <source>
        <strain evidence="9 10">DSM 13226</strain>
    </source>
</reference>
<evidence type="ECO:0000256" key="5">
    <source>
        <dbReference type="ARBA" id="ARBA00022801"/>
    </source>
</evidence>
<evidence type="ECO:0000256" key="6">
    <source>
        <dbReference type="HAMAP-Rule" id="MF_01974"/>
    </source>
</evidence>
<evidence type="ECO:0000313" key="10">
    <source>
        <dbReference type="Proteomes" id="UP001449178"/>
    </source>
</evidence>
<gene>
    <name evidence="6 9" type="primary">map</name>
    <name evidence="9" type="ORF">WMO13_08385</name>
</gene>
<dbReference type="PANTHER" id="PTHR43330:SF27">
    <property type="entry name" value="METHIONINE AMINOPEPTIDASE"/>
    <property type="match status" value="1"/>
</dbReference>
<comment type="catalytic activity">
    <reaction evidence="6 7">
        <text>Release of N-terminal amino acids, preferentially methionine, from peptides and arylamides.</text>
        <dbReference type="EC" id="3.4.11.18"/>
    </reaction>
</comment>
<dbReference type="InterPro" id="IPR036005">
    <property type="entry name" value="Creatinase/aminopeptidase-like"/>
</dbReference>
<dbReference type="NCBIfam" id="NF008970">
    <property type="entry name" value="PRK12318.1"/>
    <property type="match status" value="1"/>
</dbReference>
<feature type="binding site" evidence="6">
    <location>
        <position position="218"/>
    </location>
    <ligand>
        <name>a divalent metal cation</name>
        <dbReference type="ChEBI" id="CHEBI:60240"/>
        <label>2</label>
        <note>catalytic</note>
    </ligand>
</feature>
<proteinExistence type="inferred from homology"/>
<dbReference type="Proteomes" id="UP001449178">
    <property type="component" value="Chromosome"/>
</dbReference>
<dbReference type="EC" id="3.4.11.18" evidence="6 7"/>
<feature type="binding site" evidence="6">
    <location>
        <position position="249"/>
    </location>
    <ligand>
        <name>a divalent metal cation</name>
        <dbReference type="ChEBI" id="CHEBI:60240"/>
        <label>2</label>
        <note>catalytic</note>
    </ligand>
</feature>
<evidence type="ECO:0000256" key="4">
    <source>
        <dbReference type="ARBA" id="ARBA00022723"/>
    </source>
</evidence>
<sequence>MVNLFIRRKERNDMSQIFIKDAQQIEGIRKANQAVANLLKRIKPYVKPGVTTKSLDELIHSWMLEEGLVSGSLNYGNPPFPGASCISINHVVCHGIPGDRALKEGDIVNIDICLSKDGYFGDSSQMFCVGEVSILAQRLVDVTYECMMLGIEVVKPGVPFREIGRVIEKHAHAHNYSVVQDFCGHGVGLSLHEAPQVLHYDSPMVRDIMAPGMIFTIEPMINVGKPGVKVLNDGWTAVTRDRSLTAQWEHAVLVTETGYEILSLPTE</sequence>
<dbReference type="InterPro" id="IPR001714">
    <property type="entry name" value="Pept_M24_MAP"/>
</dbReference>